<dbReference type="InterPro" id="IPR002104">
    <property type="entry name" value="Integrase_catalytic"/>
</dbReference>
<dbReference type="InterPro" id="IPR011010">
    <property type="entry name" value="DNA_brk_join_enz"/>
</dbReference>
<dbReference type="InterPro" id="IPR013762">
    <property type="entry name" value="Integrase-like_cat_sf"/>
</dbReference>
<evidence type="ECO:0000256" key="3">
    <source>
        <dbReference type="ARBA" id="ARBA00023015"/>
    </source>
</evidence>
<dbReference type="InterPro" id="IPR043502">
    <property type="entry name" value="DNA/RNA_pol_sf"/>
</dbReference>
<dbReference type="Pfam" id="PF00589">
    <property type="entry name" value="Phage_integrase"/>
    <property type="match status" value="1"/>
</dbReference>
<dbReference type="SUPFAM" id="SSF56672">
    <property type="entry name" value="DNA/RNA polymerases"/>
    <property type="match status" value="1"/>
</dbReference>
<evidence type="ECO:0000256" key="6">
    <source>
        <dbReference type="ARBA" id="ARBA00025466"/>
    </source>
</evidence>
<dbReference type="EMBL" id="JANEYG010000215">
    <property type="protein sequence ID" value="KAJ8911118.1"/>
    <property type="molecule type" value="Genomic_DNA"/>
</dbReference>
<accession>A0AAV8VAH5</accession>
<dbReference type="PANTHER" id="PTHR33050">
    <property type="entry name" value="REVERSE TRANSCRIPTASE DOMAIN-CONTAINING PROTEIN"/>
    <property type="match status" value="1"/>
</dbReference>
<gene>
    <name evidence="8" type="ORF">NQ315_003293</name>
</gene>
<evidence type="ECO:0000313" key="8">
    <source>
        <dbReference type="EMBL" id="KAJ8911118.1"/>
    </source>
</evidence>
<evidence type="ECO:0000256" key="1">
    <source>
        <dbReference type="ARBA" id="ARBA00011764"/>
    </source>
</evidence>
<dbReference type="GO" id="GO:0015074">
    <property type="term" value="P:DNA integration"/>
    <property type="evidence" value="ECO:0007669"/>
    <property type="project" value="InterPro"/>
</dbReference>
<dbReference type="GO" id="GO:0003677">
    <property type="term" value="F:DNA binding"/>
    <property type="evidence" value="ECO:0007669"/>
    <property type="project" value="InterPro"/>
</dbReference>
<dbReference type="InterPro" id="IPR052055">
    <property type="entry name" value="Hepadnavirus_pol/RT"/>
</dbReference>
<feature type="domain" description="Reverse transcriptase" evidence="7">
    <location>
        <begin position="91"/>
        <end position="273"/>
    </location>
</feature>
<keyword evidence="4" id="KW-0804">Transcription</keyword>
<dbReference type="Proteomes" id="UP001159042">
    <property type="component" value="Unassembled WGS sequence"/>
</dbReference>
<dbReference type="Gene3D" id="3.30.70.270">
    <property type="match status" value="1"/>
</dbReference>
<dbReference type="InterPro" id="IPR000477">
    <property type="entry name" value="RT_dom"/>
</dbReference>
<evidence type="ECO:0000256" key="2">
    <source>
        <dbReference type="ARBA" id="ARBA00016807"/>
    </source>
</evidence>
<evidence type="ECO:0000259" key="7">
    <source>
        <dbReference type="PROSITE" id="PS50878"/>
    </source>
</evidence>
<dbReference type="InterPro" id="IPR028002">
    <property type="entry name" value="Myb_DNA-bind_5"/>
</dbReference>
<keyword evidence="5" id="KW-0233">DNA recombination</keyword>
<keyword evidence="9" id="KW-1185">Reference proteome</keyword>
<comment type="function">
    <text evidence="6">Involved in transvection phenomena (= synapsis-dependent gene expression), where the synaptic pairing of chromosomes carrying genes with which zeste interacts influences the expression of these genes. Zeste binds to DNA and stimulates transcription from a nearby promoter.</text>
</comment>
<evidence type="ECO:0000256" key="5">
    <source>
        <dbReference type="ARBA" id="ARBA00023172"/>
    </source>
</evidence>
<dbReference type="InterPro" id="IPR043128">
    <property type="entry name" value="Rev_trsase/Diguanyl_cyclase"/>
</dbReference>
<dbReference type="CDD" id="cd01647">
    <property type="entry name" value="RT_LTR"/>
    <property type="match status" value="1"/>
</dbReference>
<organism evidence="8 9">
    <name type="scientific">Exocentrus adspersus</name>
    <dbReference type="NCBI Taxonomy" id="1586481"/>
    <lineage>
        <taxon>Eukaryota</taxon>
        <taxon>Metazoa</taxon>
        <taxon>Ecdysozoa</taxon>
        <taxon>Arthropoda</taxon>
        <taxon>Hexapoda</taxon>
        <taxon>Insecta</taxon>
        <taxon>Pterygota</taxon>
        <taxon>Neoptera</taxon>
        <taxon>Endopterygota</taxon>
        <taxon>Coleoptera</taxon>
        <taxon>Polyphaga</taxon>
        <taxon>Cucujiformia</taxon>
        <taxon>Chrysomeloidea</taxon>
        <taxon>Cerambycidae</taxon>
        <taxon>Lamiinae</taxon>
        <taxon>Acanthocinini</taxon>
        <taxon>Exocentrus</taxon>
    </lineage>
</organism>
<reference evidence="8 9" key="1">
    <citation type="journal article" date="2023" name="Insect Mol. Biol.">
        <title>Genome sequencing provides insights into the evolution of gene families encoding plant cell wall-degrading enzymes in longhorned beetles.</title>
        <authorList>
            <person name="Shin N.R."/>
            <person name="Okamura Y."/>
            <person name="Kirsch R."/>
            <person name="Pauchet Y."/>
        </authorList>
    </citation>
    <scope>NUCLEOTIDE SEQUENCE [LARGE SCALE GENOMIC DNA]</scope>
    <source>
        <strain evidence="8">EAD_L_NR</strain>
    </source>
</reference>
<dbReference type="Gene3D" id="1.10.443.10">
    <property type="entry name" value="Intergrase catalytic core"/>
    <property type="match status" value="1"/>
</dbReference>
<dbReference type="Pfam" id="PF00078">
    <property type="entry name" value="RVT_1"/>
    <property type="match status" value="1"/>
</dbReference>
<dbReference type="Pfam" id="PF13873">
    <property type="entry name" value="Myb_DNA-bind_5"/>
    <property type="match status" value="1"/>
</dbReference>
<proteinExistence type="predicted"/>
<comment type="subunit">
    <text evidence="1">Self-associates forming complexes of several hundred monomers.</text>
</comment>
<dbReference type="Gene3D" id="3.10.10.10">
    <property type="entry name" value="HIV Type 1 Reverse Transcriptase, subunit A, domain 1"/>
    <property type="match status" value="1"/>
</dbReference>
<dbReference type="AlphaFoldDB" id="A0AAV8VAH5"/>
<dbReference type="GO" id="GO:0071897">
    <property type="term" value="P:DNA biosynthetic process"/>
    <property type="evidence" value="ECO:0007669"/>
    <property type="project" value="UniProtKB-ARBA"/>
</dbReference>
<evidence type="ECO:0000313" key="9">
    <source>
        <dbReference type="Proteomes" id="UP001159042"/>
    </source>
</evidence>
<evidence type="ECO:0000256" key="4">
    <source>
        <dbReference type="ARBA" id="ARBA00023163"/>
    </source>
</evidence>
<dbReference type="PANTHER" id="PTHR33050:SF7">
    <property type="entry name" value="RIBONUCLEASE H"/>
    <property type="match status" value="1"/>
</dbReference>
<dbReference type="CDD" id="cd09275">
    <property type="entry name" value="RNase_HI_RT_DIRS1"/>
    <property type="match status" value="1"/>
</dbReference>
<comment type="caution">
    <text evidence="8">The sequence shown here is derived from an EMBL/GenBank/DDBJ whole genome shotgun (WGS) entry which is preliminary data.</text>
</comment>
<sequence>MLSACSLALRAFRHFHKSRTFGFSLKYFFVTKWNAIPRKWQYYREWRQITSDPVILSWVKGYQLPVIRKIKQSNFCSENSWSPEDKESIVKEIAHLLDIGAISVSPIFLISKPNGKRRLILNLKNLNTFLNTDHFKMEDRNTVTKLLFPGAFMASIDLKDVYFLINVHEKDRKYLRFQFNNRLSEYTCIPFGLCSAPLVFTKLMKQVLYWLRRNQFTSVAYLDDFLLIGNSYVDCLNNVNITLGVLHRLGFVINTEKSNLIRNRRCAFLGKVTVVCPAVKYGWLHVKQFERAKYSALIKAKGAYKKTMTIPTFINNDLTWWKSKILTSFNSIEQSRKYVIEIFSDAALQGWGAFCNGLRANGQWNASEQSYHINKLELLAAHFALKCFANDLQDCDILLRIDNTTAVAYINRMGGLNTLGLNSITEEIWNWCEDRNFLIHASYIRSKDNVEADKESRKVSLDIEYELCQSQFNLIVCSNVKIKRFFRGTQNLRPNAPKYDAVWDPTTVLTYLGKLFPNESLSLKELSLKLVTLFALVTAHGHRLCRLLILVTFIKMMSDSEIFISDKIKKSNKNNTRPVLYIPFYKDNPAICAAKTLETYLSKTAPLREKKAQLFIAFKKPHKPVSSQTLSRWIKTMLKNCGIDTERFTGHSCRHASTSSANRKGSYYRRFACLMSFLLLSSFSKWTIVDKHKSIVENKKTDATTIQSKQKEWEIIAFEYNSQADIITTKRTAAQLKKLWNNLKQKKRKTNTDEKYTRLLTGGGPPIEFEKDPVMDAVDIAAPHADVTLSCTWDSTATHIYEGEWHFRMDVRDATYACEVPHQSGLTFRSKNSRGDPNSIAFV</sequence>
<keyword evidence="3" id="KW-0805">Transcription regulation</keyword>
<dbReference type="SUPFAM" id="SSF56349">
    <property type="entry name" value="DNA breaking-rejoining enzymes"/>
    <property type="match status" value="1"/>
</dbReference>
<protein>
    <recommendedName>
        <fullName evidence="2">Regulatory protein zeste</fullName>
    </recommendedName>
</protein>
<name>A0AAV8VAH5_9CUCU</name>
<dbReference type="GO" id="GO:0006310">
    <property type="term" value="P:DNA recombination"/>
    <property type="evidence" value="ECO:0007669"/>
    <property type="project" value="UniProtKB-KW"/>
</dbReference>
<dbReference type="PROSITE" id="PS50878">
    <property type="entry name" value="RT_POL"/>
    <property type="match status" value="1"/>
</dbReference>